<keyword evidence="1" id="KW-0547">Nucleotide-binding</keyword>
<dbReference type="GO" id="GO:0005524">
    <property type="term" value="F:ATP binding"/>
    <property type="evidence" value="ECO:0007669"/>
    <property type="project" value="UniProtKB-KW"/>
</dbReference>
<dbReference type="InterPro" id="IPR047187">
    <property type="entry name" value="SF1_C_Upf1"/>
</dbReference>
<dbReference type="SUPFAM" id="SSF52540">
    <property type="entry name" value="P-loop containing nucleoside triphosphate hydrolases"/>
    <property type="match status" value="1"/>
</dbReference>
<dbReference type="CDD" id="cd18808">
    <property type="entry name" value="SF1_C_Upf1"/>
    <property type="match status" value="1"/>
</dbReference>
<evidence type="ECO:0000256" key="3">
    <source>
        <dbReference type="ARBA" id="ARBA00022806"/>
    </source>
</evidence>
<dbReference type="Pfam" id="PF13087">
    <property type="entry name" value="AAA_12"/>
    <property type="match status" value="1"/>
</dbReference>
<dbReference type="InterPro" id="IPR041679">
    <property type="entry name" value="DNA2/NAM7-like_C"/>
</dbReference>
<dbReference type="GO" id="GO:0043139">
    <property type="term" value="F:5'-3' DNA helicase activity"/>
    <property type="evidence" value="ECO:0007669"/>
    <property type="project" value="TreeGrafter"/>
</dbReference>
<evidence type="ECO:0000313" key="6">
    <source>
        <dbReference type="EMBL" id="CAA9518409.1"/>
    </source>
</evidence>
<evidence type="ECO:0000259" key="5">
    <source>
        <dbReference type="Pfam" id="PF13087"/>
    </source>
</evidence>
<dbReference type="InterPro" id="IPR050534">
    <property type="entry name" value="Coronavir_polyprotein_1ab"/>
</dbReference>
<evidence type="ECO:0000256" key="4">
    <source>
        <dbReference type="ARBA" id="ARBA00022840"/>
    </source>
</evidence>
<dbReference type="AlphaFoldDB" id="A0A6J4TBL6"/>
<name>A0A6J4TBL6_9ACTN</name>
<organism evidence="6">
    <name type="scientific">uncultured Solirubrobacterales bacterium</name>
    <dbReference type="NCBI Taxonomy" id="768556"/>
    <lineage>
        <taxon>Bacteria</taxon>
        <taxon>Bacillati</taxon>
        <taxon>Actinomycetota</taxon>
        <taxon>Thermoleophilia</taxon>
        <taxon>Solirubrobacterales</taxon>
        <taxon>environmental samples</taxon>
    </lineage>
</organism>
<proteinExistence type="predicted"/>
<dbReference type="InterPro" id="IPR027417">
    <property type="entry name" value="P-loop_NTPase"/>
</dbReference>
<accession>A0A6J4TBL6</accession>
<dbReference type="Gene3D" id="3.40.50.300">
    <property type="entry name" value="P-loop containing nucleotide triphosphate hydrolases"/>
    <property type="match status" value="1"/>
</dbReference>
<dbReference type="PANTHER" id="PTHR43788:SF8">
    <property type="entry name" value="DNA-BINDING PROTEIN SMUBP-2"/>
    <property type="match status" value="1"/>
</dbReference>
<dbReference type="EMBL" id="CADCVU010000204">
    <property type="protein sequence ID" value="CAA9518409.1"/>
    <property type="molecule type" value="Genomic_DNA"/>
</dbReference>
<gene>
    <name evidence="6" type="ORF">AVDCRST_MAG45-2342</name>
</gene>
<evidence type="ECO:0000256" key="1">
    <source>
        <dbReference type="ARBA" id="ARBA00022741"/>
    </source>
</evidence>
<protein>
    <submittedName>
        <fullName evidence="6">Superfamily I DNA and RNA helicases and helicase subunits</fullName>
    </submittedName>
</protein>
<keyword evidence="2" id="KW-0378">Hydrolase</keyword>
<dbReference type="PANTHER" id="PTHR43788">
    <property type="entry name" value="DNA2/NAM7 HELICASE FAMILY MEMBER"/>
    <property type="match status" value="1"/>
</dbReference>
<evidence type="ECO:0000256" key="2">
    <source>
        <dbReference type="ARBA" id="ARBA00022801"/>
    </source>
</evidence>
<keyword evidence="3 6" id="KW-0347">Helicase</keyword>
<reference evidence="6" key="1">
    <citation type="submission" date="2020-02" db="EMBL/GenBank/DDBJ databases">
        <authorList>
            <person name="Meier V. D."/>
        </authorList>
    </citation>
    <scope>NUCLEOTIDE SEQUENCE</scope>
    <source>
        <strain evidence="6">AVDCRST_MAG45</strain>
    </source>
</reference>
<keyword evidence="4" id="KW-0067">ATP-binding</keyword>
<dbReference type="GO" id="GO:0016787">
    <property type="term" value="F:hydrolase activity"/>
    <property type="evidence" value="ECO:0007669"/>
    <property type="project" value="UniProtKB-KW"/>
</dbReference>
<feature type="domain" description="DNA2/NAM7 helicase-like C-terminal" evidence="5">
    <location>
        <begin position="2"/>
        <end position="79"/>
    </location>
</feature>
<sequence length="117" mass="12702">MVVAPYNAQVRCLREHVPEGVRVGTVDKFQGQEAVVTFFSMATSSGAEMPRNLEFLFSRNRLNVAVSRARCLAVLVCSPELLHVPCRSAEQMALVNALCRLVEVAAGEPSSGRRGAL</sequence>